<dbReference type="eggNOG" id="KOG1549">
    <property type="taxonomic scope" value="Eukaryota"/>
</dbReference>
<feature type="domain" description="Aminotransferase class V" evidence="2">
    <location>
        <begin position="48"/>
        <end position="313"/>
    </location>
</feature>
<dbReference type="Gene3D" id="3.40.640.10">
    <property type="entry name" value="Type I PLP-dependent aspartate aminotransferase-like (Major domain)"/>
    <property type="match status" value="1"/>
</dbReference>
<evidence type="ECO:0000256" key="1">
    <source>
        <dbReference type="ARBA" id="ARBA00022898"/>
    </source>
</evidence>
<reference evidence="4 6" key="2">
    <citation type="submission" date="2018-07" db="EMBL/GenBank/DDBJ databases">
        <title>Draft Genome Assemblies for Five Robust Yarrowia lipolytica Strains Exhibiting High Lipid Production and Pentose Sugar Utilization and Sugar Alcohol Secretion from Undetoxified Lignocellulosic Biomass Hydrolysates.</title>
        <authorList>
            <consortium name="DOE Joint Genome Institute"/>
            <person name="Walker C."/>
            <person name="Ryu S."/>
            <person name="Na H."/>
            <person name="Zane M."/>
            <person name="LaButti K."/>
            <person name="Lipzen A."/>
            <person name="Haridas S."/>
            <person name="Barry K."/>
            <person name="Grigoriev I.V."/>
            <person name="Quarterman J."/>
            <person name="Slininger P."/>
            <person name="Dien B."/>
            <person name="Trinh C.T."/>
        </authorList>
    </citation>
    <scope>NUCLEOTIDE SEQUENCE [LARGE SCALE GENOMIC DNA]</scope>
    <source>
        <strain evidence="4 6">YB392</strain>
    </source>
</reference>
<evidence type="ECO:0000313" key="6">
    <source>
        <dbReference type="Proteomes" id="UP000256601"/>
    </source>
</evidence>
<dbReference type="InterPro" id="IPR015421">
    <property type="entry name" value="PyrdxlP-dep_Trfase_major"/>
</dbReference>
<dbReference type="Proteomes" id="UP000182444">
    <property type="component" value="Chromosome 1B"/>
</dbReference>
<dbReference type="InterPro" id="IPR000192">
    <property type="entry name" value="Aminotrans_V_dom"/>
</dbReference>
<keyword evidence="1" id="KW-0663">Pyridoxal phosphate</keyword>
<dbReference type="Gene3D" id="3.90.1150.10">
    <property type="entry name" value="Aspartate Aminotransferase, domain 1"/>
    <property type="match status" value="1"/>
</dbReference>
<dbReference type="Pfam" id="PF00266">
    <property type="entry name" value="Aminotran_5"/>
    <property type="match status" value="1"/>
</dbReference>
<dbReference type="GeneID" id="2906852"/>
<dbReference type="EMBL" id="CP017554">
    <property type="protein sequence ID" value="AOW01926.1"/>
    <property type="molecule type" value="Genomic_DNA"/>
</dbReference>
<keyword evidence="4" id="KW-0808">Transferase</keyword>
<dbReference type="PANTHER" id="PTHR43092:SF2">
    <property type="entry name" value="HERCYNYLCYSTEINE SULFOXIDE LYASE"/>
    <property type="match status" value="1"/>
</dbReference>
<proteinExistence type="predicted"/>
<dbReference type="OMA" id="EFAHHDG"/>
<gene>
    <name evidence="4" type="ORF">B0I71DRAFT_130278</name>
    <name evidence="3" type="ORF">YALI1_B25107g</name>
</gene>
<dbReference type="VEuPathDB" id="FungiDB:YALI0_B19162g"/>
<dbReference type="PANTHER" id="PTHR43092">
    <property type="entry name" value="L-CYSTEINE DESULFHYDRASE"/>
    <property type="match status" value="1"/>
</dbReference>
<dbReference type="EMBL" id="KZ858974">
    <property type="protein sequence ID" value="RDW26781.1"/>
    <property type="molecule type" value="Genomic_DNA"/>
</dbReference>
<sequence length="430" mass="48803">MIIKSKLPQSQATTFGHAAREAYWDFDHKNTPLNHGSFGACPLPVREARNQILAKIEANPDLYMRTTLYEDIEVARATACEWIDSEPLNTVFVQNATVGFNTVIRSLPLKKGDTIIYCSTTYGACEKTLKFLELRHGIKHVSVDIEYPMNDEEIVDVYRKAIDAHPSTVICLFDTVSSMPAAILPYNQLVKLCREKEVLSFIDGAHSIGLIPVSMRKTQPDFYVTNVHKWGYGVRGGAILYVAEEHHRLIHTLPVSHTYLDDSEDLEPEQEERRLVDRFTFIGTQDFSPYIAITAAFEFRKKIGGEAQIRKYCNDLAVKVGDLAAGQWRTEVLGHAGAMVTVRLPIPEEFLAAASEERKQQLFQLICDHPLTRGTYVPPIYHNGKMYVRFSAQVYNELEDYQVGIDAVNEALDIFFMEEVEEVQDMWVCV</sequence>
<protein>
    <submittedName>
        <fullName evidence="4">Pyridoxal phosphate-dependent transferase</fullName>
    </submittedName>
</protein>
<dbReference type="KEGG" id="yli:2906852"/>
<dbReference type="VEuPathDB" id="FungiDB:YALI1_B25107g"/>
<dbReference type="OrthoDB" id="5978656at2759"/>
<reference evidence="3 5" key="1">
    <citation type="journal article" date="2016" name="PLoS ONE">
        <title>Sequence Assembly of Yarrowia lipolytica Strain W29/CLIB89 Shows Transposable Element Diversity.</title>
        <authorList>
            <person name="Magnan C."/>
            <person name="Yu J."/>
            <person name="Chang I."/>
            <person name="Jahn E."/>
            <person name="Kanomata Y."/>
            <person name="Wu J."/>
            <person name="Zeller M."/>
            <person name="Oakes M."/>
            <person name="Baldi P."/>
            <person name="Sandmeyer S."/>
        </authorList>
    </citation>
    <scope>NUCLEOTIDE SEQUENCE [LARGE SCALE GENOMIC DNA]</scope>
    <source>
        <strain evidence="3">CLIB89</strain>
        <strain evidence="5">CLIB89(W29)</strain>
    </source>
</reference>
<dbReference type="Proteomes" id="UP000256601">
    <property type="component" value="Unassembled WGS sequence"/>
</dbReference>
<evidence type="ECO:0000313" key="4">
    <source>
        <dbReference type="EMBL" id="RDW26781.1"/>
    </source>
</evidence>
<dbReference type="GO" id="GO:0016740">
    <property type="term" value="F:transferase activity"/>
    <property type="evidence" value="ECO:0007669"/>
    <property type="project" value="UniProtKB-KW"/>
</dbReference>
<organism evidence="3 5">
    <name type="scientific">Yarrowia lipolytica</name>
    <name type="common">Candida lipolytica</name>
    <dbReference type="NCBI Taxonomy" id="4952"/>
    <lineage>
        <taxon>Eukaryota</taxon>
        <taxon>Fungi</taxon>
        <taxon>Dikarya</taxon>
        <taxon>Ascomycota</taxon>
        <taxon>Saccharomycotina</taxon>
        <taxon>Dipodascomycetes</taxon>
        <taxon>Dipodascales</taxon>
        <taxon>Dipodascales incertae sedis</taxon>
        <taxon>Yarrowia</taxon>
    </lineage>
</organism>
<dbReference type="InterPro" id="IPR015422">
    <property type="entry name" value="PyrdxlP-dep_Trfase_small"/>
</dbReference>
<dbReference type="RefSeq" id="XP_501088.1">
    <property type="nucleotide sequence ID" value="XM_501088.1"/>
</dbReference>
<accession>A0A1D8N8G2</accession>
<dbReference type="InterPro" id="IPR015424">
    <property type="entry name" value="PyrdxlP-dep_Trfase"/>
</dbReference>
<evidence type="ECO:0000259" key="2">
    <source>
        <dbReference type="Pfam" id="PF00266"/>
    </source>
</evidence>
<evidence type="ECO:0000313" key="5">
    <source>
        <dbReference type="Proteomes" id="UP000182444"/>
    </source>
</evidence>
<evidence type="ECO:0000313" key="3">
    <source>
        <dbReference type="EMBL" id="AOW01926.1"/>
    </source>
</evidence>
<dbReference type="SUPFAM" id="SSF53383">
    <property type="entry name" value="PLP-dependent transferases"/>
    <property type="match status" value="1"/>
</dbReference>
<dbReference type="AlphaFoldDB" id="A0A1D8N8G2"/>
<name>A0A1D8N8G2_YARLL</name>